<name>A0A419A2J3_9RHOB</name>
<accession>A0A419A2J3</accession>
<evidence type="ECO:0000313" key="2">
    <source>
        <dbReference type="Proteomes" id="UP000285530"/>
    </source>
</evidence>
<dbReference type="AlphaFoldDB" id="A0A419A2J3"/>
<dbReference type="Proteomes" id="UP000285530">
    <property type="component" value="Unassembled WGS sequence"/>
</dbReference>
<dbReference type="RefSeq" id="WP_119884717.1">
    <property type="nucleotide sequence ID" value="NZ_CP067169.1"/>
</dbReference>
<comment type="caution">
    <text evidence="1">The sequence shown here is derived from an EMBL/GenBank/DDBJ whole genome shotgun (WGS) entry which is preliminary data.</text>
</comment>
<dbReference type="OrthoDB" id="8115943at2"/>
<keyword evidence="2" id="KW-1185">Reference proteome</keyword>
<sequence>MFSQYLRLGLSIHASGCAVVRAAARLLHPDVRRERRFRQSRKNFYREMLGYHAKARKLARDWRL</sequence>
<dbReference type="EMBL" id="QZEV01000002">
    <property type="protein sequence ID" value="RJL07312.1"/>
    <property type="molecule type" value="Genomic_DNA"/>
</dbReference>
<proteinExistence type="predicted"/>
<protein>
    <submittedName>
        <fullName evidence="1">Uncharacterized protein</fullName>
    </submittedName>
</protein>
<organism evidence="1 2">
    <name type="scientific">Paracoccus aestuarii</name>
    <dbReference type="NCBI Taxonomy" id="453842"/>
    <lineage>
        <taxon>Bacteria</taxon>
        <taxon>Pseudomonadati</taxon>
        <taxon>Pseudomonadota</taxon>
        <taxon>Alphaproteobacteria</taxon>
        <taxon>Rhodobacterales</taxon>
        <taxon>Paracoccaceae</taxon>
        <taxon>Paracoccus</taxon>
    </lineage>
</organism>
<reference evidence="1 2" key="1">
    <citation type="submission" date="2018-09" db="EMBL/GenBank/DDBJ databases">
        <title>Paracoccus onubensis nov. sp. a moderate halophilic bacterium isolated from Gruta de las Maravillas (Aracena, Spain).</title>
        <authorList>
            <person name="Jurado V."/>
            <person name="Gutierrez-Patricio S."/>
            <person name="Gonzalez-Pimentel J.L."/>
            <person name="Laiz L."/>
            <person name="Saiz-Jimenez C."/>
        </authorList>
    </citation>
    <scope>NUCLEOTIDE SEQUENCE [LARGE SCALE GENOMIC DNA]</scope>
    <source>
        <strain evidence="1 2">DSM 19484</strain>
    </source>
</reference>
<gene>
    <name evidence="1" type="ORF">D3P06_00810</name>
</gene>
<evidence type="ECO:0000313" key="1">
    <source>
        <dbReference type="EMBL" id="RJL07312.1"/>
    </source>
</evidence>